<sequence>MASGMASPASNNTSPPPERGVMETPMANIPAFRVPPLVGRVVARLPQLPPTLALVGALNLALGRILPRDDLEPLTGKRLQLDVTDAGLSLRFTLSARGFRPRFDRQRADLTLRAATRDYLALALREEDADTLFFSRRLIMEGDTDLGLLVKNTLDAVDWDALIAAAKPATLLARVKAPRLGSPAA</sequence>
<dbReference type="EMBL" id="JAEKFT010000025">
    <property type="protein sequence ID" value="MBT0963179.1"/>
    <property type="molecule type" value="Genomic_DNA"/>
</dbReference>
<organism evidence="4 5">
    <name type="scientific">Denitromonas iodatirespirans</name>
    <dbReference type="NCBI Taxonomy" id="2795389"/>
    <lineage>
        <taxon>Bacteria</taxon>
        <taxon>Pseudomonadati</taxon>
        <taxon>Pseudomonadota</taxon>
        <taxon>Betaproteobacteria</taxon>
        <taxon>Rhodocyclales</taxon>
        <taxon>Zoogloeaceae</taxon>
        <taxon>Denitromonas</taxon>
    </lineage>
</organism>
<reference evidence="5" key="1">
    <citation type="journal article" date="2022" name="ISME J.">
        <title>Genetic and phylogenetic analysis of dissimilatory iodate-reducing bacteria identifies potential niches across the world's oceans.</title>
        <authorList>
            <person name="Reyes-Umana V."/>
            <person name="Henning Z."/>
            <person name="Lee K."/>
            <person name="Barnum T.P."/>
            <person name="Coates J.D."/>
        </authorList>
    </citation>
    <scope>NUCLEOTIDE SEQUENCE [LARGE SCALE GENOMIC DNA]</scope>
    <source>
        <strain evidence="5">IR12</strain>
    </source>
</reference>
<protein>
    <recommendedName>
        <fullName evidence="1">Ubiquinone biosynthesis accessory factor UbiT</fullName>
    </recommendedName>
</protein>
<proteinExistence type="inferred from homology"/>
<dbReference type="InterPro" id="IPR003033">
    <property type="entry name" value="SCP2_sterol-bd_dom"/>
</dbReference>
<comment type="pathway">
    <text evidence="1">Cofactor biosynthesis; ubiquinone biosynthesis.</text>
</comment>
<dbReference type="GO" id="GO:0006744">
    <property type="term" value="P:ubiquinone biosynthetic process"/>
    <property type="evidence" value="ECO:0007669"/>
    <property type="project" value="UniProtKB-UniRule"/>
</dbReference>
<dbReference type="InterPro" id="IPR016830">
    <property type="entry name" value="UbiT"/>
</dbReference>
<keyword evidence="1" id="KW-0831">Ubiquinone biosynthesis</keyword>
<dbReference type="AlphaFoldDB" id="A0A944DAY6"/>
<feature type="region of interest" description="Disordered" evidence="2">
    <location>
        <begin position="1"/>
        <end position="23"/>
    </location>
</feature>
<comment type="function">
    <text evidence="1">Required for O(2)-independent ubiquinone (coenzyme Q) biosynthesis. Likely functions as an accessory factor.</text>
</comment>
<gene>
    <name evidence="1" type="primary">ubiT</name>
    <name evidence="4" type="ORF">I8J34_18510</name>
</gene>
<evidence type="ECO:0000313" key="4">
    <source>
        <dbReference type="EMBL" id="MBT0963179.1"/>
    </source>
</evidence>
<dbReference type="SUPFAM" id="SSF55718">
    <property type="entry name" value="SCP-like"/>
    <property type="match status" value="1"/>
</dbReference>
<comment type="similarity">
    <text evidence="1">Belongs to the UbiT family.</text>
</comment>
<dbReference type="HAMAP" id="MF_02231">
    <property type="entry name" value="UbiT"/>
    <property type="match status" value="1"/>
</dbReference>
<dbReference type="Proteomes" id="UP000694660">
    <property type="component" value="Unassembled WGS sequence"/>
</dbReference>
<name>A0A944DAY6_DENI1</name>
<feature type="compositionally biased region" description="Low complexity" evidence="2">
    <location>
        <begin position="1"/>
        <end position="13"/>
    </location>
</feature>
<feature type="domain" description="SCP2" evidence="3">
    <location>
        <begin position="68"/>
        <end position="155"/>
    </location>
</feature>
<evidence type="ECO:0000313" key="5">
    <source>
        <dbReference type="Proteomes" id="UP000694660"/>
    </source>
</evidence>
<keyword evidence="5" id="KW-1185">Reference proteome</keyword>
<evidence type="ECO:0000256" key="1">
    <source>
        <dbReference type="HAMAP-Rule" id="MF_02231"/>
    </source>
</evidence>
<accession>A0A944DAY6</accession>
<comment type="caution">
    <text evidence="4">The sequence shown here is derived from an EMBL/GenBank/DDBJ whole genome shotgun (WGS) entry which is preliminary data.</text>
</comment>
<dbReference type="Pfam" id="PF02036">
    <property type="entry name" value="SCP2"/>
    <property type="match status" value="1"/>
</dbReference>
<evidence type="ECO:0000256" key="2">
    <source>
        <dbReference type="SAM" id="MobiDB-lite"/>
    </source>
</evidence>
<evidence type="ECO:0000259" key="3">
    <source>
        <dbReference type="Pfam" id="PF02036"/>
    </source>
</evidence>
<dbReference type="InterPro" id="IPR036527">
    <property type="entry name" value="SCP2_sterol-bd_dom_sf"/>
</dbReference>